<dbReference type="Proteomes" id="UP000013827">
    <property type="component" value="Unassembled WGS sequence"/>
</dbReference>
<evidence type="ECO:0000259" key="2">
    <source>
        <dbReference type="PROSITE" id="PS50106"/>
    </source>
</evidence>
<keyword evidence="1" id="KW-0732">Signal</keyword>
<dbReference type="KEGG" id="ehx:EMIHUDRAFT_196346"/>
<dbReference type="InterPro" id="IPR001478">
    <property type="entry name" value="PDZ"/>
</dbReference>
<protein>
    <recommendedName>
        <fullName evidence="2">PDZ domain-containing protein</fullName>
    </recommendedName>
</protein>
<organism evidence="3 4">
    <name type="scientific">Emiliania huxleyi (strain CCMP1516)</name>
    <dbReference type="NCBI Taxonomy" id="280463"/>
    <lineage>
        <taxon>Eukaryota</taxon>
        <taxon>Haptista</taxon>
        <taxon>Haptophyta</taxon>
        <taxon>Prymnesiophyceae</taxon>
        <taxon>Isochrysidales</taxon>
        <taxon>Noelaerhabdaceae</taxon>
        <taxon>Emiliania</taxon>
    </lineage>
</organism>
<dbReference type="eggNOG" id="ENOG502SACZ">
    <property type="taxonomic scope" value="Eukaryota"/>
</dbReference>
<dbReference type="GeneID" id="19046213"/>
<evidence type="ECO:0000313" key="4">
    <source>
        <dbReference type="Proteomes" id="UP000013827"/>
    </source>
</evidence>
<feature type="signal peptide" evidence="1">
    <location>
        <begin position="1"/>
        <end position="21"/>
    </location>
</feature>
<accession>A0A0D3J3X7</accession>
<feature type="domain" description="PDZ" evidence="2">
    <location>
        <begin position="31"/>
        <end position="77"/>
    </location>
</feature>
<keyword evidence="4" id="KW-1185">Reference proteome</keyword>
<dbReference type="SUPFAM" id="SSF50156">
    <property type="entry name" value="PDZ domain-like"/>
    <property type="match status" value="1"/>
</dbReference>
<dbReference type="InterPro" id="IPR036034">
    <property type="entry name" value="PDZ_sf"/>
</dbReference>
<evidence type="ECO:0000313" key="3">
    <source>
        <dbReference type="EnsemblProtists" id="EOD18212"/>
    </source>
</evidence>
<dbReference type="HOGENOM" id="CLU_133519_0_0_1"/>
<evidence type="ECO:0000256" key="1">
    <source>
        <dbReference type="SAM" id="SignalP"/>
    </source>
</evidence>
<dbReference type="PaxDb" id="2903-EOD18212"/>
<dbReference type="Gene3D" id="2.30.42.10">
    <property type="match status" value="1"/>
</dbReference>
<sequence length="171" mass="18261">MISLRHAISCLLLAAATPASARYRVRLRTPLGIAFEEVEPGKACGVVVADLVDGGNAEHDGRIWVGDRLLSTSAVVLGGDSALLTVGGGRQFTNWKRELIPATAMGFEEIMAAIGSNSGRFGYVDCLLELARTDSSGAKKKNSPAVWQTLHYSIMTNELSAMRVEHTLTTS</sequence>
<dbReference type="AlphaFoldDB" id="A0A0D3J3X7"/>
<reference evidence="3" key="2">
    <citation type="submission" date="2024-10" db="UniProtKB">
        <authorList>
            <consortium name="EnsemblProtists"/>
        </authorList>
    </citation>
    <scope>IDENTIFICATION</scope>
</reference>
<feature type="chain" id="PRO_5044208534" description="PDZ domain-containing protein" evidence="1">
    <location>
        <begin position="22"/>
        <end position="171"/>
    </location>
</feature>
<dbReference type="PROSITE" id="PS50106">
    <property type="entry name" value="PDZ"/>
    <property type="match status" value="1"/>
</dbReference>
<proteinExistence type="predicted"/>
<dbReference type="EnsemblProtists" id="EOD18212">
    <property type="protein sequence ID" value="EOD18212"/>
    <property type="gene ID" value="EMIHUDRAFT_196346"/>
</dbReference>
<dbReference type="RefSeq" id="XP_005770641.1">
    <property type="nucleotide sequence ID" value="XM_005770584.1"/>
</dbReference>
<name>A0A0D3J3X7_EMIH1</name>
<reference evidence="4" key="1">
    <citation type="journal article" date="2013" name="Nature">
        <title>Pan genome of the phytoplankton Emiliania underpins its global distribution.</title>
        <authorList>
            <person name="Read B.A."/>
            <person name="Kegel J."/>
            <person name="Klute M.J."/>
            <person name="Kuo A."/>
            <person name="Lefebvre S.C."/>
            <person name="Maumus F."/>
            <person name="Mayer C."/>
            <person name="Miller J."/>
            <person name="Monier A."/>
            <person name="Salamov A."/>
            <person name="Young J."/>
            <person name="Aguilar M."/>
            <person name="Claverie J.M."/>
            <person name="Frickenhaus S."/>
            <person name="Gonzalez K."/>
            <person name="Herman E.K."/>
            <person name="Lin Y.C."/>
            <person name="Napier J."/>
            <person name="Ogata H."/>
            <person name="Sarno A.F."/>
            <person name="Shmutz J."/>
            <person name="Schroeder D."/>
            <person name="de Vargas C."/>
            <person name="Verret F."/>
            <person name="von Dassow P."/>
            <person name="Valentin K."/>
            <person name="Van de Peer Y."/>
            <person name="Wheeler G."/>
            <person name="Dacks J.B."/>
            <person name="Delwiche C.F."/>
            <person name="Dyhrman S.T."/>
            <person name="Glockner G."/>
            <person name="John U."/>
            <person name="Richards T."/>
            <person name="Worden A.Z."/>
            <person name="Zhang X."/>
            <person name="Grigoriev I.V."/>
            <person name="Allen A.E."/>
            <person name="Bidle K."/>
            <person name="Borodovsky M."/>
            <person name="Bowler C."/>
            <person name="Brownlee C."/>
            <person name="Cock J.M."/>
            <person name="Elias M."/>
            <person name="Gladyshev V.N."/>
            <person name="Groth M."/>
            <person name="Guda C."/>
            <person name="Hadaegh A."/>
            <person name="Iglesias-Rodriguez M.D."/>
            <person name="Jenkins J."/>
            <person name="Jones B.M."/>
            <person name="Lawson T."/>
            <person name="Leese F."/>
            <person name="Lindquist E."/>
            <person name="Lobanov A."/>
            <person name="Lomsadze A."/>
            <person name="Malik S.B."/>
            <person name="Marsh M.E."/>
            <person name="Mackinder L."/>
            <person name="Mock T."/>
            <person name="Mueller-Roeber B."/>
            <person name="Pagarete A."/>
            <person name="Parker M."/>
            <person name="Probert I."/>
            <person name="Quesneville H."/>
            <person name="Raines C."/>
            <person name="Rensing S.A."/>
            <person name="Riano-Pachon D.M."/>
            <person name="Richier S."/>
            <person name="Rokitta S."/>
            <person name="Shiraiwa Y."/>
            <person name="Soanes D.M."/>
            <person name="van der Giezen M."/>
            <person name="Wahlund T.M."/>
            <person name="Williams B."/>
            <person name="Wilson W."/>
            <person name="Wolfe G."/>
            <person name="Wurch L.L."/>
        </authorList>
    </citation>
    <scope>NUCLEOTIDE SEQUENCE</scope>
</reference>